<accession>A0A6S6SUW7</accession>
<protein>
    <submittedName>
        <fullName evidence="1">Uncharacterized protein</fullName>
    </submittedName>
</protein>
<evidence type="ECO:0000313" key="1">
    <source>
        <dbReference type="EMBL" id="CAA6809712.1"/>
    </source>
</evidence>
<dbReference type="AlphaFoldDB" id="A0A6S6SUW7"/>
<organism evidence="1">
    <name type="scientific">uncultured Aureispira sp</name>
    <dbReference type="NCBI Taxonomy" id="1331704"/>
    <lineage>
        <taxon>Bacteria</taxon>
        <taxon>Pseudomonadati</taxon>
        <taxon>Bacteroidota</taxon>
        <taxon>Saprospiria</taxon>
        <taxon>Saprospirales</taxon>
        <taxon>Saprospiraceae</taxon>
        <taxon>Aureispira</taxon>
        <taxon>environmental samples</taxon>
    </lineage>
</organism>
<gene>
    <name evidence="1" type="ORF">HELGO_WM36361</name>
</gene>
<reference evidence="1" key="1">
    <citation type="submission" date="2020-01" db="EMBL/GenBank/DDBJ databases">
        <authorList>
            <person name="Meier V. D."/>
            <person name="Meier V D."/>
        </authorList>
    </citation>
    <scope>NUCLEOTIDE SEQUENCE</scope>
    <source>
        <strain evidence="1">HLG_WM_MAG_10</strain>
    </source>
</reference>
<proteinExistence type="predicted"/>
<sequence length="55" mass="6398">MLPKDTISIDNLKNTNLLFFFIKTAPIVANLVSDLAKNKFLLKFIFFPIRISFQH</sequence>
<name>A0A6S6SUW7_9BACT</name>
<dbReference type="EMBL" id="CACVAQ010000158">
    <property type="protein sequence ID" value="CAA6809712.1"/>
    <property type="molecule type" value="Genomic_DNA"/>
</dbReference>